<dbReference type="RefSeq" id="XP_002730954.2">
    <property type="nucleotide sequence ID" value="XM_002730908.2"/>
</dbReference>
<name>A0ABM0GJ33_SACKO</name>
<accession>A0ABM0GJ33</accession>
<organism evidence="1 2">
    <name type="scientific">Saccoglossus kowalevskii</name>
    <name type="common">Acorn worm</name>
    <dbReference type="NCBI Taxonomy" id="10224"/>
    <lineage>
        <taxon>Eukaryota</taxon>
        <taxon>Metazoa</taxon>
        <taxon>Hemichordata</taxon>
        <taxon>Enteropneusta</taxon>
        <taxon>Harrimaniidae</taxon>
        <taxon>Saccoglossus</taxon>
    </lineage>
</organism>
<evidence type="ECO:0000313" key="1">
    <source>
        <dbReference type="Proteomes" id="UP000694865"/>
    </source>
</evidence>
<protein>
    <submittedName>
        <fullName evidence="2">Uncharacterized protein LOC100375201</fullName>
    </submittedName>
</protein>
<dbReference type="Proteomes" id="UP000694865">
    <property type="component" value="Unplaced"/>
</dbReference>
<proteinExistence type="predicted"/>
<dbReference type="GeneID" id="100375201"/>
<sequence length="156" mass="17898">MDGIAVTPSTVDYADKFVEFVERMFYLFVVYVFVCRVTGDYVPICAVGTSGQHSVVSTGDLIFMTPIGQHSHLDIGDIVTVKDTRKYSGYYIQKVTDIHQPSVTDIDPMVEIQYQREDSIQLERRWFKLSDIVGRLYFSVSFFNSNAGTCHYYLFE</sequence>
<gene>
    <name evidence="2" type="primary">LOC100375201</name>
</gene>
<keyword evidence="1" id="KW-1185">Reference proteome</keyword>
<evidence type="ECO:0000313" key="2">
    <source>
        <dbReference type="RefSeq" id="XP_002730954.2"/>
    </source>
</evidence>
<reference evidence="2" key="1">
    <citation type="submission" date="2025-08" db="UniProtKB">
        <authorList>
            <consortium name="RefSeq"/>
        </authorList>
    </citation>
    <scope>IDENTIFICATION</scope>
    <source>
        <tissue evidence="2">Testes</tissue>
    </source>
</reference>